<dbReference type="Pfam" id="PF00636">
    <property type="entry name" value="Ribonuclease_3"/>
    <property type="match status" value="1"/>
</dbReference>
<proteinExistence type="predicted"/>
<dbReference type="AlphaFoldDB" id="A0A9W7ACH4"/>
<evidence type="ECO:0000313" key="2">
    <source>
        <dbReference type="EMBL" id="GMH66713.1"/>
    </source>
</evidence>
<dbReference type="PANTHER" id="PTHR34276">
    <property type="entry name" value="MINI-RIBONUCLEASE 3"/>
    <property type="match status" value="1"/>
</dbReference>
<dbReference type="OrthoDB" id="495795at2759"/>
<name>A0A9W7ACH4_9STRA</name>
<dbReference type="Gene3D" id="1.10.1520.10">
    <property type="entry name" value="Ribonuclease III domain"/>
    <property type="match status" value="1"/>
</dbReference>
<dbReference type="InterPro" id="IPR036389">
    <property type="entry name" value="RNase_III_sf"/>
</dbReference>
<dbReference type="InterPro" id="IPR000999">
    <property type="entry name" value="RNase_III_dom"/>
</dbReference>
<dbReference type="PANTHER" id="PTHR34276:SF1">
    <property type="entry name" value="MINI-RIBONUCLEASE 3"/>
    <property type="match status" value="1"/>
</dbReference>
<gene>
    <name evidence="2" type="ORF">TrRE_jg8718</name>
</gene>
<keyword evidence="3" id="KW-1185">Reference proteome</keyword>
<feature type="non-terminal residue" evidence="2">
    <location>
        <position position="1"/>
    </location>
</feature>
<dbReference type="EMBL" id="BRXZ01004013">
    <property type="protein sequence ID" value="GMH66713.1"/>
    <property type="molecule type" value="Genomic_DNA"/>
</dbReference>
<reference evidence="2" key="1">
    <citation type="submission" date="2022-07" db="EMBL/GenBank/DDBJ databases">
        <title>Genome analysis of Parmales, a sister group of diatoms, reveals the evolutionary specialization of diatoms from phago-mixotrophs to photoautotrophs.</title>
        <authorList>
            <person name="Ban H."/>
            <person name="Sato S."/>
            <person name="Yoshikawa S."/>
            <person name="Kazumasa Y."/>
            <person name="Nakamura Y."/>
            <person name="Ichinomiya M."/>
            <person name="Saitoh K."/>
            <person name="Sato N."/>
            <person name="Blanc-Mathieu R."/>
            <person name="Endo H."/>
            <person name="Kuwata A."/>
            <person name="Ogata H."/>
        </authorList>
    </citation>
    <scope>NUCLEOTIDE SEQUENCE</scope>
</reference>
<feature type="domain" description="RNase III" evidence="1">
    <location>
        <begin position="2"/>
        <end position="115"/>
    </location>
</feature>
<sequence>SYAYIGDVVYELLARTSLLYPLKKTADYHDVVVRKVRAEEQSRLMKRIIESDLGLASRQVDAAIPFLPLLPHEHAVLKRGRNCVKSQPSRLSGAREVYQDATSLECLVGYLYLENCEGERFRMLAEWIKGEIVKGEIVKDEEGGGRNS</sequence>
<evidence type="ECO:0000259" key="1">
    <source>
        <dbReference type="Pfam" id="PF00636"/>
    </source>
</evidence>
<dbReference type="Proteomes" id="UP001165082">
    <property type="component" value="Unassembled WGS sequence"/>
</dbReference>
<evidence type="ECO:0000313" key="3">
    <source>
        <dbReference type="Proteomes" id="UP001165082"/>
    </source>
</evidence>
<protein>
    <recommendedName>
        <fullName evidence="1">RNase III domain-containing protein</fullName>
    </recommendedName>
</protein>
<comment type="caution">
    <text evidence="2">The sequence shown here is derived from an EMBL/GenBank/DDBJ whole genome shotgun (WGS) entry which is preliminary data.</text>
</comment>
<organism evidence="2 3">
    <name type="scientific">Triparma retinervis</name>
    <dbReference type="NCBI Taxonomy" id="2557542"/>
    <lineage>
        <taxon>Eukaryota</taxon>
        <taxon>Sar</taxon>
        <taxon>Stramenopiles</taxon>
        <taxon>Ochrophyta</taxon>
        <taxon>Bolidophyceae</taxon>
        <taxon>Parmales</taxon>
        <taxon>Triparmaceae</taxon>
        <taxon>Triparma</taxon>
    </lineage>
</organism>
<dbReference type="SUPFAM" id="SSF69065">
    <property type="entry name" value="RNase III domain-like"/>
    <property type="match status" value="1"/>
</dbReference>
<dbReference type="GO" id="GO:0006396">
    <property type="term" value="P:RNA processing"/>
    <property type="evidence" value="ECO:0007669"/>
    <property type="project" value="InterPro"/>
</dbReference>
<accession>A0A9W7ACH4</accession>
<dbReference type="GO" id="GO:0004525">
    <property type="term" value="F:ribonuclease III activity"/>
    <property type="evidence" value="ECO:0007669"/>
    <property type="project" value="InterPro"/>
</dbReference>